<comment type="caution">
    <text evidence="4">The sequence shown here is derived from an EMBL/GenBank/DDBJ whole genome shotgun (WGS) entry which is preliminary data.</text>
</comment>
<dbReference type="GO" id="GO:0008170">
    <property type="term" value="F:N-methyltransferase activity"/>
    <property type="evidence" value="ECO:0007669"/>
    <property type="project" value="InterPro"/>
</dbReference>
<reference evidence="4 5" key="1">
    <citation type="submission" date="2019-04" db="EMBL/GenBank/DDBJ databases">
        <title>Streptomyces sp. nov. Bv016 isolated from bark of Buahinia variegata.</title>
        <authorList>
            <person name="Kanchanasin P."/>
            <person name="Tanasupawat S."/>
            <person name="Yuki M."/>
            <person name="Kudo T."/>
        </authorList>
    </citation>
    <scope>NUCLEOTIDE SEQUENCE [LARGE SCALE GENOMIC DNA]</scope>
    <source>
        <strain evidence="4 5">JCM 4765</strain>
    </source>
</reference>
<keyword evidence="2" id="KW-0175">Coiled coil</keyword>
<keyword evidence="5" id="KW-1185">Reference proteome</keyword>
<protein>
    <recommendedName>
        <fullName evidence="3">DNA methylase adenine-specific domain-containing protein</fullName>
    </recommendedName>
</protein>
<proteinExistence type="predicted"/>
<feature type="coiled-coil region" evidence="2">
    <location>
        <begin position="678"/>
        <end position="705"/>
    </location>
</feature>
<evidence type="ECO:0000259" key="3">
    <source>
        <dbReference type="Pfam" id="PF02384"/>
    </source>
</evidence>
<evidence type="ECO:0000256" key="1">
    <source>
        <dbReference type="ARBA" id="ARBA00022747"/>
    </source>
</evidence>
<dbReference type="GO" id="GO:0009307">
    <property type="term" value="P:DNA restriction-modification system"/>
    <property type="evidence" value="ECO:0007669"/>
    <property type="project" value="UniProtKB-KW"/>
</dbReference>
<dbReference type="InterPro" id="IPR029063">
    <property type="entry name" value="SAM-dependent_MTases_sf"/>
</dbReference>
<organism evidence="4 5">
    <name type="scientific">Streptomyces griseoluteus</name>
    <dbReference type="NCBI Taxonomy" id="29306"/>
    <lineage>
        <taxon>Bacteria</taxon>
        <taxon>Bacillati</taxon>
        <taxon>Actinomycetota</taxon>
        <taxon>Actinomycetes</taxon>
        <taxon>Kitasatosporales</taxon>
        <taxon>Streptomycetaceae</taxon>
        <taxon>Streptomyces</taxon>
    </lineage>
</organism>
<dbReference type="InterPro" id="IPR003356">
    <property type="entry name" value="DNA_methylase_A-5"/>
</dbReference>
<dbReference type="PROSITE" id="PS00092">
    <property type="entry name" value="N6_MTASE"/>
    <property type="match status" value="1"/>
</dbReference>
<dbReference type="InterPro" id="IPR002052">
    <property type="entry name" value="DNA_methylase_N6_adenine_CS"/>
</dbReference>
<dbReference type="CDD" id="cd02440">
    <property type="entry name" value="AdoMet_MTases"/>
    <property type="match status" value="1"/>
</dbReference>
<dbReference type="SUPFAM" id="SSF53335">
    <property type="entry name" value="S-adenosyl-L-methionine-dependent methyltransferases"/>
    <property type="match status" value="1"/>
</dbReference>
<keyword evidence="1" id="KW-0680">Restriction system</keyword>
<evidence type="ECO:0000313" key="5">
    <source>
        <dbReference type="Proteomes" id="UP000298513"/>
    </source>
</evidence>
<gene>
    <name evidence="4" type="ORF">E5082_00105</name>
</gene>
<dbReference type="GO" id="GO:0003677">
    <property type="term" value="F:DNA binding"/>
    <property type="evidence" value="ECO:0007669"/>
    <property type="project" value="InterPro"/>
</dbReference>
<name>A0A4Z1DQV5_STRGP</name>
<evidence type="ECO:0000256" key="2">
    <source>
        <dbReference type="SAM" id="Coils"/>
    </source>
</evidence>
<sequence>MGTSMTTRMPGRADEASLVSLGEIKELAEVGRPTVSNWRRRFAKEVLGTGGNGRMPFPDPVGGSDSKPLFDAGDVASWLDLRPIPDAEPEEDGTVPTYGDRFRRGLRLRGLVALRHELGSEDRLIVDALAVCAMAGEGGDWYPEYLPEHLLEDAENADPRVVRAVRDLIEELGSPAAAADTVLGLAERLESDLTTDTTPLAVARLISTLAGPVGVLSSGPDHPTVINLCAGTGELLFALDSIKGRGGIVAVEPDPLRRKLLLYRLFAHHCTAVDICAQAEELDTLRPWEQRELDLDPDRPWGIPSGDIVLADPPYAAGEREFDEGGPLGWALEAVNRLKPGGRGLVVVPSWTLSRPRGTTPTPNMRMREELLSRDAVEAIIQLPRRIHPFRTGAEHALLVLRGEAAPEQRGEVLLVDADRIARRVGGAWTAYVTEVVDAGRSPVDEEAGYFPVSAAGPRADTLLDGRSVLPAHRLASKEQGLDHFSATLDARREAAVALPGLKEWIGNLGIARRPEDSAVTHRKVGEHLRAGQLRLLAGHRIRESDIGDAGLMVIGREEMLGALPLGRRRIALEDLAEYPQAQTTERGDVFLLAEHGVRTLVDDAGGCVLLAPVQGLRIRAYRKFLAGEVLSDEVWMRPHPLSQLLAAPRNQHRGSGSLVRRVSVRDMDLPELPPEEVAELEAILKETDRQRADVRRQLAALDNLALRLAAGVADGDLALRRRPGSA</sequence>
<dbReference type="Proteomes" id="UP000298513">
    <property type="component" value="Unassembled WGS sequence"/>
</dbReference>
<feature type="domain" description="DNA methylase adenine-specific" evidence="3">
    <location>
        <begin position="323"/>
        <end position="421"/>
    </location>
</feature>
<dbReference type="GO" id="GO:0032259">
    <property type="term" value="P:methylation"/>
    <property type="evidence" value="ECO:0007669"/>
    <property type="project" value="InterPro"/>
</dbReference>
<accession>A0A4Z1DQV5</accession>
<dbReference type="AlphaFoldDB" id="A0A4Z1DQV5"/>
<evidence type="ECO:0000313" key="4">
    <source>
        <dbReference type="EMBL" id="TGN86873.1"/>
    </source>
</evidence>
<dbReference type="Gene3D" id="3.40.50.150">
    <property type="entry name" value="Vaccinia Virus protein VP39"/>
    <property type="match status" value="1"/>
</dbReference>
<dbReference type="Pfam" id="PF02384">
    <property type="entry name" value="N6_Mtase"/>
    <property type="match status" value="1"/>
</dbReference>
<dbReference type="EMBL" id="SRRU01000001">
    <property type="protein sequence ID" value="TGN86873.1"/>
    <property type="molecule type" value="Genomic_DNA"/>
</dbReference>